<name>A0ABV2MEX5_9HYPH</name>
<reference evidence="2 3" key="1">
    <citation type="submission" date="2024-06" db="EMBL/GenBank/DDBJ databases">
        <title>Genomic Encyclopedia of Type Strains, Phase IV (KMG-IV): sequencing the most valuable type-strain genomes for metagenomic binning, comparative biology and taxonomic classification.</title>
        <authorList>
            <person name="Goeker M."/>
        </authorList>
    </citation>
    <scope>NUCLEOTIDE SEQUENCE [LARGE SCALE GENOMIC DNA]</scope>
    <source>
        <strain evidence="2 3">DSM 29288</strain>
    </source>
</reference>
<evidence type="ECO:0000313" key="3">
    <source>
        <dbReference type="Proteomes" id="UP001549077"/>
    </source>
</evidence>
<organism evidence="2 3">
    <name type="scientific">Rhizobium binae</name>
    <dbReference type="NCBI Taxonomy" id="1138190"/>
    <lineage>
        <taxon>Bacteria</taxon>
        <taxon>Pseudomonadati</taxon>
        <taxon>Pseudomonadota</taxon>
        <taxon>Alphaproteobacteria</taxon>
        <taxon>Hyphomicrobiales</taxon>
        <taxon>Rhizobiaceae</taxon>
        <taxon>Rhizobium/Agrobacterium group</taxon>
        <taxon>Rhizobium</taxon>
    </lineage>
</organism>
<comment type="caution">
    <text evidence="2">The sequence shown here is derived from an EMBL/GenBank/DDBJ whole genome shotgun (WGS) entry which is preliminary data.</text>
</comment>
<dbReference type="Proteomes" id="UP001549077">
    <property type="component" value="Unassembled WGS sequence"/>
</dbReference>
<keyword evidence="3" id="KW-1185">Reference proteome</keyword>
<feature type="region of interest" description="Disordered" evidence="1">
    <location>
        <begin position="1"/>
        <end position="32"/>
    </location>
</feature>
<evidence type="ECO:0000313" key="2">
    <source>
        <dbReference type="EMBL" id="MET3754684.1"/>
    </source>
</evidence>
<accession>A0ABV2MEX5</accession>
<proteinExistence type="predicted"/>
<evidence type="ECO:0000256" key="1">
    <source>
        <dbReference type="SAM" id="MobiDB-lite"/>
    </source>
</evidence>
<protein>
    <submittedName>
        <fullName evidence="2">Uncharacterized protein</fullName>
    </submittedName>
</protein>
<sequence length="91" mass="9849">MVPRKSSQPLLSETEAPIRSRPRKKRDPAQSQLLLDPVPARIEPCLALLLVFVVQSYPLEETIFLASPTASPPPGGGRSTIPLYVSVASLT</sequence>
<dbReference type="EMBL" id="JBEPMY010000004">
    <property type="protein sequence ID" value="MET3754684.1"/>
    <property type="molecule type" value="Genomic_DNA"/>
</dbReference>
<feature type="compositionally biased region" description="Polar residues" evidence="1">
    <location>
        <begin position="1"/>
        <end position="11"/>
    </location>
</feature>
<gene>
    <name evidence="2" type="ORF">ABID08_002041</name>
</gene>